<sequence>MKREQLIIAMDFDRNEDPTMDDFLIRCGHLPLHPEEAFFEVSSCISKGGVDLAICRQEASILAMREAKIPVIGVASEGEDLSADLVLCSFEALEEEDILRSYRRGMEIPDEIIRTRRLIIREMVPSDYPALLRLYRSLEAKEHMEAQKTGGAMEDFIEPLGGRRATEKLIQTYWDYLYPLCGMGGFLLIDREVKKRDGGRRDADKQERAEQERVVGRIDLKPTDRCGEGQAEVGYLIDASCRRRGYAKEALEGICQYAREKLRLRELVAHVHPDNLPSQRLLEKLNFVREERGPFGGENEGDHWHLSL</sequence>
<name>C4G913_9FIRM</name>
<dbReference type="GO" id="GO:0016747">
    <property type="term" value="F:acyltransferase activity, transferring groups other than amino-acyl groups"/>
    <property type="evidence" value="ECO:0007669"/>
    <property type="project" value="InterPro"/>
</dbReference>
<proteinExistence type="predicted"/>
<feature type="domain" description="N-acetyltransferase" evidence="1">
    <location>
        <begin position="118"/>
        <end position="308"/>
    </location>
</feature>
<dbReference type="Gene3D" id="3.40.630.30">
    <property type="match status" value="1"/>
</dbReference>
<evidence type="ECO:0000313" key="2">
    <source>
        <dbReference type="EMBL" id="EEP29110.1"/>
    </source>
</evidence>
<reference evidence="2" key="1">
    <citation type="submission" date="2009-04" db="EMBL/GenBank/DDBJ databases">
        <authorList>
            <person name="Weinstock G."/>
            <person name="Sodergren E."/>
            <person name="Clifton S."/>
            <person name="Fulton L."/>
            <person name="Fulton B."/>
            <person name="Courtney L."/>
            <person name="Fronick C."/>
            <person name="Harrison M."/>
            <person name="Strong C."/>
            <person name="Farmer C."/>
            <person name="Delahaunty K."/>
            <person name="Markovic C."/>
            <person name="Hall O."/>
            <person name="Minx P."/>
            <person name="Tomlinson C."/>
            <person name="Mitreva M."/>
            <person name="Nelson J."/>
            <person name="Hou S."/>
            <person name="Wollam A."/>
            <person name="Pepin K.H."/>
            <person name="Johnson M."/>
            <person name="Bhonagiri V."/>
            <person name="Nash W.E."/>
            <person name="Warren W."/>
            <person name="Chinwalla A."/>
            <person name="Mardis E.R."/>
            <person name="Wilson R.K."/>
        </authorList>
    </citation>
    <scope>NUCLEOTIDE SEQUENCE [LARGE SCALE GENOMIC DNA]</scope>
    <source>
        <strain evidence="2">DSM 14600</strain>
    </source>
</reference>
<accession>C4G913</accession>
<dbReference type="AlphaFoldDB" id="C4G913"/>
<dbReference type="CDD" id="cd04301">
    <property type="entry name" value="NAT_SF"/>
    <property type="match status" value="1"/>
</dbReference>
<comment type="caution">
    <text evidence="2">The sequence shown here is derived from an EMBL/GenBank/DDBJ whole genome shotgun (WGS) entry which is preliminary data.</text>
</comment>
<dbReference type="Proteomes" id="UP000003494">
    <property type="component" value="Unassembled WGS sequence"/>
</dbReference>
<dbReference type="EMBL" id="ACIP02000001">
    <property type="protein sequence ID" value="EEP29110.1"/>
    <property type="molecule type" value="Genomic_DNA"/>
</dbReference>
<dbReference type="PANTHER" id="PTHR43792">
    <property type="entry name" value="GNAT FAMILY, PUTATIVE (AFU_ORTHOLOGUE AFUA_3G00765)-RELATED-RELATED"/>
    <property type="match status" value="1"/>
</dbReference>
<dbReference type="Pfam" id="PF13302">
    <property type="entry name" value="Acetyltransf_3"/>
    <property type="match status" value="1"/>
</dbReference>
<gene>
    <name evidence="2" type="ORF">GCWU000342_00463</name>
</gene>
<dbReference type="InterPro" id="IPR000182">
    <property type="entry name" value="GNAT_dom"/>
</dbReference>
<dbReference type="PROSITE" id="PS51186">
    <property type="entry name" value="GNAT"/>
    <property type="match status" value="1"/>
</dbReference>
<evidence type="ECO:0000313" key="3">
    <source>
        <dbReference type="Proteomes" id="UP000003494"/>
    </source>
</evidence>
<dbReference type="InterPro" id="IPR051531">
    <property type="entry name" value="N-acetyltransferase"/>
</dbReference>
<dbReference type="STRING" id="626523.GCWU000342_00463"/>
<organism evidence="2 3">
    <name type="scientific">Shuttleworthella satelles DSM 14600</name>
    <dbReference type="NCBI Taxonomy" id="626523"/>
    <lineage>
        <taxon>Bacteria</taxon>
        <taxon>Bacillati</taxon>
        <taxon>Bacillota</taxon>
        <taxon>Clostridia</taxon>
        <taxon>Lachnospirales</taxon>
        <taxon>Lachnospiraceae</taxon>
        <taxon>Shuttleworthella</taxon>
    </lineage>
</organism>
<dbReference type="SUPFAM" id="SSF55729">
    <property type="entry name" value="Acyl-CoA N-acyltransferases (Nat)"/>
    <property type="match status" value="1"/>
</dbReference>
<protein>
    <submittedName>
        <fullName evidence="2">Acetyltransferase, GNAT family</fullName>
    </submittedName>
</protein>
<dbReference type="RefSeq" id="WP_006905498.1">
    <property type="nucleotide sequence ID" value="NZ_GG665866.1"/>
</dbReference>
<dbReference type="HOGENOM" id="CLU_902828_0_0_9"/>
<keyword evidence="3" id="KW-1185">Reference proteome</keyword>
<evidence type="ECO:0000259" key="1">
    <source>
        <dbReference type="PROSITE" id="PS51186"/>
    </source>
</evidence>
<dbReference type="InterPro" id="IPR016181">
    <property type="entry name" value="Acyl_CoA_acyltransferase"/>
</dbReference>
<dbReference type="eggNOG" id="COG1670">
    <property type="taxonomic scope" value="Bacteria"/>
</dbReference>